<gene>
    <name evidence="1" type="ORF">FL583_16190</name>
</gene>
<evidence type="ECO:0000313" key="2">
    <source>
        <dbReference type="Proteomes" id="UP000317982"/>
    </source>
</evidence>
<dbReference type="AlphaFoldDB" id="A0A545ARN7"/>
<dbReference type="OrthoDB" id="3368702at2"/>
<comment type="caution">
    <text evidence="1">The sequence shown here is derived from an EMBL/GenBank/DDBJ whole genome shotgun (WGS) entry which is preliminary data.</text>
</comment>
<dbReference type="EMBL" id="VIRS01000010">
    <property type="protein sequence ID" value="TQS43996.1"/>
    <property type="molecule type" value="Genomic_DNA"/>
</dbReference>
<keyword evidence="2" id="KW-1185">Reference proteome</keyword>
<dbReference type="PANTHER" id="PTHR37315:SF1">
    <property type="entry name" value="UPF0311 PROTEIN BLR7842"/>
    <property type="match status" value="1"/>
</dbReference>
<dbReference type="InParanoid" id="A0A545ARN7"/>
<dbReference type="Gene3D" id="2.40.160.20">
    <property type="match status" value="1"/>
</dbReference>
<dbReference type="Pfam" id="PF11578">
    <property type="entry name" value="DUF3237"/>
    <property type="match status" value="1"/>
</dbReference>
<evidence type="ECO:0000313" key="1">
    <source>
        <dbReference type="EMBL" id="TQS43996.1"/>
    </source>
</evidence>
<protein>
    <submittedName>
        <fullName evidence="1">DUF3237 family protein</fullName>
    </submittedName>
</protein>
<dbReference type="Proteomes" id="UP000317982">
    <property type="component" value="Unassembled WGS sequence"/>
</dbReference>
<sequence length="158" mass="16561">MTLPSLPEPTLTLLFRLDATLGPPLELGEIPPGRARVIALTGGTCTGPDLDGTLLPEGSADHQTVLPDGTALGDIRYTLRTSGGDLLDVRSESVRHGPADVLARLARGEAVEPSEYVFRAATRIRTSSVALDHLNRGVFVTVGGRSPSGVSYATYLVG</sequence>
<dbReference type="RefSeq" id="WP_142705481.1">
    <property type="nucleotide sequence ID" value="NZ_VIRS01000010.1"/>
</dbReference>
<reference evidence="1 2" key="1">
    <citation type="submission" date="2019-07" db="EMBL/GenBank/DDBJ databases">
        <title>Cryptosporangium phraense sp. nov., isolated from plant litter.</title>
        <authorList>
            <person name="Suriyachadkun C."/>
        </authorList>
    </citation>
    <scope>NUCLEOTIDE SEQUENCE [LARGE SCALE GENOMIC DNA]</scope>
    <source>
        <strain evidence="1 2">A-T 5661</strain>
    </source>
</reference>
<proteinExistence type="predicted"/>
<name>A0A545ARN7_9ACTN</name>
<dbReference type="PANTHER" id="PTHR37315">
    <property type="entry name" value="UPF0311 PROTEIN BLR7842"/>
    <property type="match status" value="1"/>
</dbReference>
<organism evidence="1 2">
    <name type="scientific">Cryptosporangium phraense</name>
    <dbReference type="NCBI Taxonomy" id="2593070"/>
    <lineage>
        <taxon>Bacteria</taxon>
        <taxon>Bacillati</taxon>
        <taxon>Actinomycetota</taxon>
        <taxon>Actinomycetes</taxon>
        <taxon>Cryptosporangiales</taxon>
        <taxon>Cryptosporangiaceae</taxon>
        <taxon>Cryptosporangium</taxon>
    </lineage>
</organism>
<accession>A0A545ARN7</accession>
<dbReference type="InterPro" id="IPR020915">
    <property type="entry name" value="UPF0311"/>
</dbReference>